<protein>
    <recommendedName>
        <fullName evidence="3">Ubiquitin-like protease family profile domain-containing protein</fullName>
    </recommendedName>
</protein>
<dbReference type="AlphaFoldDB" id="A0AAW1J5F6"/>
<keyword evidence="2" id="KW-1185">Reference proteome</keyword>
<dbReference type="Proteomes" id="UP001443914">
    <property type="component" value="Unassembled WGS sequence"/>
</dbReference>
<proteinExistence type="predicted"/>
<evidence type="ECO:0000313" key="1">
    <source>
        <dbReference type="EMBL" id="KAK9697834.1"/>
    </source>
</evidence>
<evidence type="ECO:0000313" key="2">
    <source>
        <dbReference type="Proteomes" id="UP001443914"/>
    </source>
</evidence>
<evidence type="ECO:0008006" key="3">
    <source>
        <dbReference type="Google" id="ProtNLM"/>
    </source>
</evidence>
<organism evidence="1 2">
    <name type="scientific">Saponaria officinalis</name>
    <name type="common">Common soapwort</name>
    <name type="synonym">Lychnis saponaria</name>
    <dbReference type="NCBI Taxonomy" id="3572"/>
    <lineage>
        <taxon>Eukaryota</taxon>
        <taxon>Viridiplantae</taxon>
        <taxon>Streptophyta</taxon>
        <taxon>Embryophyta</taxon>
        <taxon>Tracheophyta</taxon>
        <taxon>Spermatophyta</taxon>
        <taxon>Magnoliopsida</taxon>
        <taxon>eudicotyledons</taxon>
        <taxon>Gunneridae</taxon>
        <taxon>Pentapetalae</taxon>
        <taxon>Caryophyllales</taxon>
        <taxon>Caryophyllaceae</taxon>
        <taxon>Caryophylleae</taxon>
        <taxon>Saponaria</taxon>
    </lineage>
</organism>
<dbReference type="EMBL" id="JBDFQZ010000008">
    <property type="protein sequence ID" value="KAK9697834.1"/>
    <property type="molecule type" value="Genomic_DNA"/>
</dbReference>
<comment type="caution">
    <text evidence="1">The sequence shown here is derived from an EMBL/GenBank/DDBJ whole genome shotgun (WGS) entry which is preliminary data.</text>
</comment>
<sequence>MLEMMHAFDLRVIKVDFVGDILEILASQKVKLVADLLLDKATKSSYDLIVLPKQSLAHFLMSHNETRSKGEAVHGLESVVVKMSWRSTTNVDDCGVYTMRHMETFKGDPKWVCGLKKNDVATLEKLRLSYCGALVFFKGIVVSKMIIDRAQEFTKKKLQTA</sequence>
<gene>
    <name evidence="1" type="ORF">RND81_08G064400</name>
</gene>
<reference evidence="1" key="1">
    <citation type="submission" date="2024-03" db="EMBL/GenBank/DDBJ databases">
        <title>WGS assembly of Saponaria officinalis var. Norfolk2.</title>
        <authorList>
            <person name="Jenkins J."/>
            <person name="Shu S."/>
            <person name="Grimwood J."/>
            <person name="Barry K."/>
            <person name="Goodstein D."/>
            <person name="Schmutz J."/>
            <person name="Leebens-Mack J."/>
            <person name="Osbourn A."/>
        </authorList>
    </citation>
    <scope>NUCLEOTIDE SEQUENCE [LARGE SCALE GENOMIC DNA]</scope>
    <source>
        <strain evidence="1">JIC</strain>
    </source>
</reference>
<accession>A0AAW1J5F6</accession>
<name>A0AAW1J5F6_SAPOF</name>